<organism evidence="7">
    <name type="scientific">Aegilops tauschii</name>
    <name type="common">Tausch's goatgrass</name>
    <name type="synonym">Aegilops squarrosa</name>
    <dbReference type="NCBI Taxonomy" id="37682"/>
    <lineage>
        <taxon>Eukaryota</taxon>
        <taxon>Viridiplantae</taxon>
        <taxon>Streptophyta</taxon>
        <taxon>Embryophyta</taxon>
        <taxon>Tracheophyta</taxon>
        <taxon>Spermatophyta</taxon>
        <taxon>Magnoliopsida</taxon>
        <taxon>Liliopsida</taxon>
        <taxon>Poales</taxon>
        <taxon>Poaceae</taxon>
        <taxon>BOP clade</taxon>
        <taxon>Pooideae</taxon>
        <taxon>Triticodae</taxon>
        <taxon>Triticeae</taxon>
        <taxon>Triticinae</taxon>
        <taxon>Aegilops</taxon>
    </lineage>
</organism>
<dbReference type="FunFam" id="1.10.510.10:FF:000368">
    <property type="entry name" value="cold-responsive protein kinase 1"/>
    <property type="match status" value="1"/>
</dbReference>
<dbReference type="Gene3D" id="3.30.200.20">
    <property type="entry name" value="Phosphorylase Kinase, domain 1"/>
    <property type="match status" value="1"/>
</dbReference>
<dbReference type="EnsemblPlants" id="EMT05008">
    <property type="protein sequence ID" value="EMT05008"/>
    <property type="gene ID" value="F775_29874"/>
</dbReference>
<accession>M8BE17</accession>
<dbReference type="PROSITE" id="PS50011">
    <property type="entry name" value="PROTEIN_KINASE_DOM"/>
    <property type="match status" value="1"/>
</dbReference>
<keyword evidence="5 6" id="KW-0067">ATP-binding</keyword>
<evidence type="ECO:0000313" key="7">
    <source>
        <dbReference type="EnsemblPlants" id="EMT05008"/>
    </source>
</evidence>
<evidence type="ECO:0000256" key="5">
    <source>
        <dbReference type="ARBA" id="ARBA00022840"/>
    </source>
</evidence>
<sequence length="445" mass="49174">MGCSPFFCYKSGATRQQISTHTEDLPGDINTIRYTYRELARATENFNPSNKIGEGGFGSVYKGRLRNGKLIAVKVLSVESRQGLKEFLNELMSISNISHGNLVSLYGYCVEGNQRILVYNYLENNSLAQTLLGSGRSNIQFNWRSRVNICLGIARGLAYLHDDVNPHIVHRDIKASNILLDKDLTPKISDFGLAKLLPPNASHISTRVAGTLGYLAPEYAIRGQVTRKSDVYSFGVLLLEIVSGRSNTSSRLPYEDQILLEKFPEVTNGVLLLQTWMYYEQGDLAKIIDSSAGDDMDIEQACRFLKVGLLCTQDVTRHRPTMSTVVSMLTGEKDVDSEKISKPATISDFMDLKIRSMRRENNIAFASSSTLLSTIMAHSSPLLSQETTQASITFTAISERLQHHSRCSTTATTKQAAMMSDCITIMEVAPLEEGTQPGAPPPPSQ</sequence>
<dbReference type="GO" id="GO:0004674">
    <property type="term" value="F:protein serine/threonine kinase activity"/>
    <property type="evidence" value="ECO:0007669"/>
    <property type="project" value="UniProtKB-KW"/>
</dbReference>
<evidence type="ECO:0000256" key="2">
    <source>
        <dbReference type="ARBA" id="ARBA00022679"/>
    </source>
</evidence>
<dbReference type="SMART" id="SM00220">
    <property type="entry name" value="S_TKc"/>
    <property type="match status" value="1"/>
</dbReference>
<keyword evidence="1 6" id="KW-0723">Serine/threonine-protein kinase</keyword>
<dbReference type="PANTHER" id="PTHR47973">
    <property type="entry name" value="CYSTEINE-RICH RECEPTOR-LIKE PROTEIN KINASE 3"/>
    <property type="match status" value="1"/>
</dbReference>
<dbReference type="Pfam" id="PF07714">
    <property type="entry name" value="PK_Tyr_Ser-Thr"/>
    <property type="match status" value="1"/>
</dbReference>
<dbReference type="InterPro" id="IPR001245">
    <property type="entry name" value="Ser-Thr/Tyr_kinase_cat_dom"/>
</dbReference>
<dbReference type="PROSITE" id="PS00108">
    <property type="entry name" value="PROTEIN_KINASE_ST"/>
    <property type="match status" value="1"/>
</dbReference>
<dbReference type="InterPro" id="IPR000719">
    <property type="entry name" value="Prot_kinase_dom"/>
</dbReference>
<protein>
    <submittedName>
        <fullName evidence="7">Putative LRR receptor-like serine/threonine-protein kinase</fullName>
    </submittedName>
</protein>
<dbReference type="Gene3D" id="1.10.510.10">
    <property type="entry name" value="Transferase(Phosphotransferase) domain 1"/>
    <property type="match status" value="1"/>
</dbReference>
<reference evidence="7" key="1">
    <citation type="submission" date="2015-06" db="UniProtKB">
        <authorList>
            <consortium name="EnsemblPlants"/>
        </authorList>
    </citation>
    <scope>IDENTIFICATION</scope>
</reference>
<proteinExistence type="inferred from homology"/>
<dbReference type="InterPro" id="IPR017441">
    <property type="entry name" value="Protein_kinase_ATP_BS"/>
</dbReference>
<evidence type="ECO:0000256" key="1">
    <source>
        <dbReference type="ARBA" id="ARBA00022527"/>
    </source>
</evidence>
<dbReference type="InterPro" id="IPR052059">
    <property type="entry name" value="CR_Ser/Thr_kinase"/>
</dbReference>
<keyword evidence="2" id="KW-0808">Transferase</keyword>
<dbReference type="PROSITE" id="PS00107">
    <property type="entry name" value="PROTEIN_KINASE_ATP"/>
    <property type="match status" value="1"/>
</dbReference>
<keyword evidence="4" id="KW-0418">Kinase</keyword>
<keyword evidence="3 6" id="KW-0547">Nucleotide-binding</keyword>
<comment type="similarity">
    <text evidence="6">Belongs to the protein kinase superfamily.</text>
</comment>
<evidence type="ECO:0000256" key="4">
    <source>
        <dbReference type="ARBA" id="ARBA00022777"/>
    </source>
</evidence>
<dbReference type="InterPro" id="IPR008271">
    <property type="entry name" value="Ser/Thr_kinase_AS"/>
</dbReference>
<dbReference type="SUPFAM" id="SSF56112">
    <property type="entry name" value="Protein kinase-like (PK-like)"/>
    <property type="match status" value="1"/>
</dbReference>
<evidence type="ECO:0000256" key="3">
    <source>
        <dbReference type="ARBA" id="ARBA00022741"/>
    </source>
</evidence>
<dbReference type="CDD" id="cd14066">
    <property type="entry name" value="STKc_IRAK"/>
    <property type="match status" value="1"/>
</dbReference>
<dbReference type="GO" id="GO:0005524">
    <property type="term" value="F:ATP binding"/>
    <property type="evidence" value="ECO:0007669"/>
    <property type="project" value="UniProtKB-UniRule"/>
</dbReference>
<evidence type="ECO:0000256" key="6">
    <source>
        <dbReference type="RuleBase" id="RU000304"/>
    </source>
</evidence>
<dbReference type="InterPro" id="IPR011009">
    <property type="entry name" value="Kinase-like_dom_sf"/>
</dbReference>
<dbReference type="AlphaFoldDB" id="M8BE17"/>
<name>M8BE17_AEGTA</name>
<dbReference type="FunFam" id="3.30.200.20:FF:000225">
    <property type="entry name" value="cold-responsive protein kinase 1"/>
    <property type="match status" value="1"/>
</dbReference>